<dbReference type="Proteomes" id="UP000076096">
    <property type="component" value="Chromosome"/>
</dbReference>
<keyword evidence="1" id="KW-0812">Transmembrane</keyword>
<evidence type="ECO:0000313" key="3">
    <source>
        <dbReference type="Proteomes" id="UP000076096"/>
    </source>
</evidence>
<accession>A0A143C8Q5</accession>
<protein>
    <recommendedName>
        <fullName evidence="4">DUF4190 domain-containing protein</fullName>
    </recommendedName>
</protein>
<keyword evidence="1" id="KW-1133">Transmembrane helix</keyword>
<evidence type="ECO:0000256" key="1">
    <source>
        <dbReference type="SAM" id="Phobius"/>
    </source>
</evidence>
<keyword evidence="3" id="KW-1185">Reference proteome</keyword>
<sequence length="124" mass="12529">MGVSSTNDARTAVGEPARTLGGRNRAAKVGAFFALGGVAFLANFATGIAWINPGIFVGLAMLCALIAIPAGHMGRFRGRRVDGEGRGLALAGILAGWLVLVVCLLALLAYVGLVAGLAALTDHA</sequence>
<keyword evidence="1" id="KW-0472">Membrane</keyword>
<dbReference type="KEGG" id="stsi:A4E84_32565"/>
<proteinExistence type="predicted"/>
<feature type="transmembrane region" description="Helical" evidence="1">
    <location>
        <begin position="55"/>
        <end position="76"/>
    </location>
</feature>
<evidence type="ECO:0008006" key="4">
    <source>
        <dbReference type="Google" id="ProtNLM"/>
    </source>
</evidence>
<name>A0A143C8Q5_9ACTN</name>
<feature type="transmembrane region" description="Helical" evidence="1">
    <location>
        <begin position="29"/>
        <end position="49"/>
    </location>
</feature>
<evidence type="ECO:0000313" key="2">
    <source>
        <dbReference type="EMBL" id="AMW13826.1"/>
    </source>
</evidence>
<reference evidence="3" key="1">
    <citation type="submission" date="2016-04" db="EMBL/GenBank/DDBJ databases">
        <authorList>
            <person name="Zhang B."/>
        </authorList>
    </citation>
    <scope>NUCLEOTIDE SEQUENCE [LARGE SCALE GENOMIC DNA]</scope>
    <source>
        <strain evidence="3">S10</strain>
    </source>
</reference>
<dbReference type="AlphaFoldDB" id="A0A143C8Q5"/>
<dbReference type="EMBL" id="CP015098">
    <property type="protein sequence ID" value="AMW13826.1"/>
    <property type="molecule type" value="Genomic_DNA"/>
</dbReference>
<organism evidence="2 3">
    <name type="scientific">Streptomyces qaidamensis</name>
    <dbReference type="NCBI Taxonomy" id="1783515"/>
    <lineage>
        <taxon>Bacteria</taxon>
        <taxon>Bacillati</taxon>
        <taxon>Actinomycetota</taxon>
        <taxon>Actinomycetes</taxon>
        <taxon>Kitasatosporales</taxon>
        <taxon>Streptomycetaceae</taxon>
        <taxon>Streptomyces</taxon>
        <taxon>Streptomyces aurantiacus group</taxon>
    </lineage>
</organism>
<feature type="transmembrane region" description="Helical" evidence="1">
    <location>
        <begin position="88"/>
        <end position="121"/>
    </location>
</feature>
<gene>
    <name evidence="2" type="ORF">A4E84_32565</name>
</gene>